<organism evidence="1 2">
    <name type="scientific">Corynebacterium glucuronolyticum</name>
    <dbReference type="NCBI Taxonomy" id="39791"/>
    <lineage>
        <taxon>Bacteria</taxon>
        <taxon>Bacillati</taxon>
        <taxon>Actinomycetota</taxon>
        <taxon>Actinomycetes</taxon>
        <taxon>Mycobacteriales</taxon>
        <taxon>Corynebacteriaceae</taxon>
        <taxon>Corynebacterium</taxon>
    </lineage>
</organism>
<dbReference type="AlphaFoldDB" id="A0AAX1L827"/>
<dbReference type="EMBL" id="CP069534">
    <property type="protein sequence ID" value="QRP70623.1"/>
    <property type="molecule type" value="Genomic_DNA"/>
</dbReference>
<dbReference type="Proteomes" id="UP000617681">
    <property type="component" value="Chromosome"/>
</dbReference>
<reference evidence="1" key="1">
    <citation type="submission" date="2021-02" db="EMBL/GenBank/DDBJ databases">
        <title>FDA dAtabase for Regulatory Grade micrObial Sequences (FDA-ARGOS): Supporting development and validation of Infectious Disease Dx tests.</title>
        <authorList>
            <person name="Sproer C."/>
            <person name="Gronow S."/>
            <person name="Severitt S."/>
            <person name="Schroder I."/>
            <person name="Tallon L."/>
            <person name="Sadzewicz L."/>
            <person name="Zhao X."/>
            <person name="Boylan J."/>
            <person name="Ott S."/>
            <person name="Bowen H."/>
            <person name="Vavikolanu K."/>
            <person name="Mehta A."/>
            <person name="Aluvathingal J."/>
            <person name="Nadendla S."/>
            <person name="Lowell S."/>
            <person name="Myers T."/>
            <person name="Yan Y."/>
            <person name="Sichtig H."/>
        </authorList>
    </citation>
    <scope>NUCLEOTIDE SEQUENCE</scope>
    <source>
        <strain evidence="1">FDAARGOS_1191</strain>
    </source>
</reference>
<proteinExistence type="predicted"/>
<accession>A0AAX1L827</accession>
<gene>
    <name evidence="1" type="ORF">I6J21_00055</name>
</gene>
<sequence length="54" mass="6043">MIDETRVGIPHLLDQAEDPTTIRIGRLLQLGDTHRGNDVLILQLNLDVMLKHGS</sequence>
<name>A0AAX1L827_9CORY</name>
<dbReference type="RefSeq" id="WP_155806248.1">
    <property type="nucleotide sequence ID" value="NZ_CP068162.1"/>
</dbReference>
<evidence type="ECO:0000313" key="2">
    <source>
        <dbReference type="Proteomes" id="UP000617681"/>
    </source>
</evidence>
<evidence type="ECO:0000313" key="1">
    <source>
        <dbReference type="EMBL" id="QRP70623.1"/>
    </source>
</evidence>
<protein>
    <submittedName>
        <fullName evidence="1">Uncharacterized protein</fullName>
    </submittedName>
</protein>